<reference evidence="2" key="1">
    <citation type="submission" date="2022-07" db="EMBL/GenBank/DDBJ databases">
        <authorList>
            <person name="Macas J."/>
            <person name="Novak P."/>
            <person name="Neumann P."/>
        </authorList>
    </citation>
    <scope>NUCLEOTIDE SEQUENCE</scope>
</reference>
<organism evidence="2 3">
    <name type="scientific">Cuscuta epithymum</name>
    <dbReference type="NCBI Taxonomy" id="186058"/>
    <lineage>
        <taxon>Eukaryota</taxon>
        <taxon>Viridiplantae</taxon>
        <taxon>Streptophyta</taxon>
        <taxon>Embryophyta</taxon>
        <taxon>Tracheophyta</taxon>
        <taxon>Spermatophyta</taxon>
        <taxon>Magnoliopsida</taxon>
        <taxon>eudicotyledons</taxon>
        <taxon>Gunneridae</taxon>
        <taxon>Pentapetalae</taxon>
        <taxon>asterids</taxon>
        <taxon>lamiids</taxon>
        <taxon>Solanales</taxon>
        <taxon>Convolvulaceae</taxon>
        <taxon>Cuscuteae</taxon>
        <taxon>Cuscuta</taxon>
        <taxon>Cuscuta subgen. Cuscuta</taxon>
    </lineage>
</organism>
<evidence type="ECO:0000313" key="2">
    <source>
        <dbReference type="EMBL" id="CAH9065012.1"/>
    </source>
</evidence>
<protein>
    <submittedName>
        <fullName evidence="2">Uncharacterized protein</fullName>
    </submittedName>
</protein>
<feature type="compositionally biased region" description="Low complexity" evidence="1">
    <location>
        <begin position="55"/>
        <end position="76"/>
    </location>
</feature>
<dbReference type="AlphaFoldDB" id="A0AAV0C2Z4"/>
<gene>
    <name evidence="2" type="ORF">CEPIT_LOCUS2223</name>
</gene>
<feature type="region of interest" description="Disordered" evidence="1">
    <location>
        <begin position="55"/>
        <end position="93"/>
    </location>
</feature>
<feature type="region of interest" description="Disordered" evidence="1">
    <location>
        <begin position="1"/>
        <end position="33"/>
    </location>
</feature>
<dbReference type="EMBL" id="CAMAPF010000011">
    <property type="protein sequence ID" value="CAH9065012.1"/>
    <property type="molecule type" value="Genomic_DNA"/>
</dbReference>
<evidence type="ECO:0000256" key="1">
    <source>
        <dbReference type="SAM" id="MobiDB-lite"/>
    </source>
</evidence>
<proteinExistence type="predicted"/>
<dbReference type="Proteomes" id="UP001152523">
    <property type="component" value="Unassembled WGS sequence"/>
</dbReference>
<comment type="caution">
    <text evidence="2">The sequence shown here is derived from an EMBL/GenBank/DDBJ whole genome shotgun (WGS) entry which is preliminary data.</text>
</comment>
<evidence type="ECO:0000313" key="3">
    <source>
        <dbReference type="Proteomes" id="UP001152523"/>
    </source>
</evidence>
<keyword evidence="3" id="KW-1185">Reference proteome</keyword>
<sequence length="93" mass="9360">MGIPQTLPTAAPPPQPRMYRNPSSTIPAASPTGLYRWPTAELNTAAVAAGDSFASVVSGPSSLSAPSSSSPPSLAPHFTSSTGRSARRSPSGP</sequence>
<accession>A0AAV0C2Z4</accession>
<name>A0AAV0C2Z4_9ASTE</name>